<evidence type="ECO:0000313" key="4">
    <source>
        <dbReference type="Proteomes" id="UP001583172"/>
    </source>
</evidence>
<evidence type="ECO:0000256" key="1">
    <source>
        <dbReference type="ARBA" id="ARBA00008359"/>
    </source>
</evidence>
<comment type="caution">
    <text evidence="3">The sequence shown here is derived from an EMBL/GenBank/DDBJ whole genome shotgun (WGS) entry which is preliminary data.</text>
</comment>
<dbReference type="EMBL" id="JAZGSY010000005">
    <property type="protein sequence ID" value="KAL1844032.1"/>
    <property type="molecule type" value="Genomic_DNA"/>
</dbReference>
<organism evidence="3 4">
    <name type="scientific">Humicola insolens</name>
    <name type="common">Soft-rot fungus</name>
    <dbReference type="NCBI Taxonomy" id="85995"/>
    <lineage>
        <taxon>Eukaryota</taxon>
        <taxon>Fungi</taxon>
        <taxon>Dikarya</taxon>
        <taxon>Ascomycota</taxon>
        <taxon>Pezizomycotina</taxon>
        <taxon>Sordariomycetes</taxon>
        <taxon>Sordariomycetidae</taxon>
        <taxon>Sordariales</taxon>
        <taxon>Chaetomiaceae</taxon>
        <taxon>Mycothermus</taxon>
    </lineage>
</organism>
<sequence>MSTSQVKHKKAKAKAATEGVPNQPSWKGFIATPYDAALMVEAARRGEIETFEKFPPRDIIDTYVYSGAIIVRHIRNPDDKNDNWRWRDGKAWTPHRLTQDGFFIYRELVRPKDTTTPLADLDYERNNAETLTPFLGQHLARARSKENGLVKKTLTFKVEGAKYIVIAYYTVQDALSGNLPRPRHHPRWPFDRDDDIVLNSDLWNHDERLKLKDDNGEAAAPDWRGWTNLGEVPLPGADDDDEDQMDEDQMDEAEDGAVKQGVMLDVLCGMEKKARVTFTEETTGPVKVEQGHRGDSEGS</sequence>
<dbReference type="Pfam" id="PF09729">
    <property type="entry name" value="Gti1_Pac2"/>
    <property type="match status" value="1"/>
</dbReference>
<proteinExistence type="inferred from homology"/>
<feature type="region of interest" description="Disordered" evidence="2">
    <location>
        <begin position="220"/>
        <end position="258"/>
    </location>
</feature>
<name>A0ABR3VQ53_HUMIN</name>
<feature type="region of interest" description="Disordered" evidence="2">
    <location>
        <begin position="278"/>
        <end position="299"/>
    </location>
</feature>
<dbReference type="PANTHER" id="PTHR28027">
    <property type="entry name" value="TRANSCRIPTIONAL REGULATOR MIT1"/>
    <property type="match status" value="1"/>
</dbReference>
<evidence type="ECO:0000256" key="2">
    <source>
        <dbReference type="SAM" id="MobiDB-lite"/>
    </source>
</evidence>
<dbReference type="Proteomes" id="UP001583172">
    <property type="component" value="Unassembled WGS sequence"/>
</dbReference>
<reference evidence="3 4" key="1">
    <citation type="journal article" date="2024" name="Commun. Biol.">
        <title>Comparative genomic analysis of thermophilic fungi reveals convergent evolutionary adaptations and gene losses.</title>
        <authorList>
            <person name="Steindorff A.S."/>
            <person name="Aguilar-Pontes M.V."/>
            <person name="Robinson A.J."/>
            <person name="Andreopoulos B."/>
            <person name="LaButti K."/>
            <person name="Kuo A."/>
            <person name="Mondo S."/>
            <person name="Riley R."/>
            <person name="Otillar R."/>
            <person name="Haridas S."/>
            <person name="Lipzen A."/>
            <person name="Grimwood J."/>
            <person name="Schmutz J."/>
            <person name="Clum A."/>
            <person name="Reid I.D."/>
            <person name="Moisan M.C."/>
            <person name="Butler G."/>
            <person name="Nguyen T.T.M."/>
            <person name="Dewar K."/>
            <person name="Conant G."/>
            <person name="Drula E."/>
            <person name="Henrissat B."/>
            <person name="Hansel C."/>
            <person name="Singer S."/>
            <person name="Hutchinson M.I."/>
            <person name="de Vries R.P."/>
            <person name="Natvig D.O."/>
            <person name="Powell A.J."/>
            <person name="Tsang A."/>
            <person name="Grigoriev I.V."/>
        </authorList>
    </citation>
    <scope>NUCLEOTIDE SEQUENCE [LARGE SCALE GENOMIC DNA]</scope>
    <source>
        <strain evidence="3 4">CBS 620.91</strain>
    </source>
</reference>
<dbReference type="InterPro" id="IPR018608">
    <property type="entry name" value="Gti1/Pac2"/>
</dbReference>
<protein>
    <submittedName>
        <fullName evidence="3">Uncharacterized protein</fullName>
    </submittedName>
</protein>
<feature type="compositionally biased region" description="Basic and acidic residues" evidence="2">
    <location>
        <begin position="289"/>
        <end position="299"/>
    </location>
</feature>
<gene>
    <name evidence="3" type="ORF">VTJ49DRAFT_5783</name>
</gene>
<dbReference type="PANTHER" id="PTHR28027:SF2">
    <property type="entry name" value="TRANSCRIPTIONAL REGULATOR MIT1"/>
    <property type="match status" value="1"/>
</dbReference>
<evidence type="ECO:0000313" key="3">
    <source>
        <dbReference type="EMBL" id="KAL1844032.1"/>
    </source>
</evidence>
<accession>A0ABR3VQ53</accession>
<comment type="similarity">
    <text evidence="1">Belongs to the MIT1/WOR1 family.</text>
</comment>
<feature type="compositionally biased region" description="Acidic residues" evidence="2">
    <location>
        <begin position="237"/>
        <end position="255"/>
    </location>
</feature>
<keyword evidence="4" id="KW-1185">Reference proteome</keyword>